<dbReference type="OrthoDB" id="408373at2759"/>
<organism evidence="2 3">
    <name type="scientific">Akanthomyces lecanii RCEF 1005</name>
    <dbReference type="NCBI Taxonomy" id="1081108"/>
    <lineage>
        <taxon>Eukaryota</taxon>
        <taxon>Fungi</taxon>
        <taxon>Dikarya</taxon>
        <taxon>Ascomycota</taxon>
        <taxon>Pezizomycotina</taxon>
        <taxon>Sordariomycetes</taxon>
        <taxon>Hypocreomycetidae</taxon>
        <taxon>Hypocreales</taxon>
        <taxon>Cordycipitaceae</taxon>
        <taxon>Akanthomyces</taxon>
        <taxon>Cordyceps confragosa</taxon>
    </lineage>
</organism>
<evidence type="ECO:0000313" key="3">
    <source>
        <dbReference type="Proteomes" id="UP000076881"/>
    </source>
</evidence>
<dbReference type="EMBL" id="AZHF01000004">
    <property type="protein sequence ID" value="OAA76520.1"/>
    <property type="molecule type" value="Genomic_DNA"/>
</dbReference>
<sequence>MAAQPRMFLDKWLDARSEGSLEDRFDSRCLDVHAAGLADPETARAMCDDCRAAYEFDTAEQKADREASRLITPAAGALGSGRRGGKHGGPSRTGRT</sequence>
<accession>A0A168GI94</accession>
<feature type="region of interest" description="Disordered" evidence="1">
    <location>
        <begin position="62"/>
        <end position="96"/>
    </location>
</feature>
<evidence type="ECO:0000313" key="2">
    <source>
        <dbReference type="EMBL" id="OAA76520.1"/>
    </source>
</evidence>
<dbReference type="Proteomes" id="UP000076881">
    <property type="component" value="Unassembled WGS sequence"/>
</dbReference>
<protein>
    <submittedName>
        <fullName evidence="2">Uncharacterized protein</fullName>
    </submittedName>
</protein>
<dbReference type="Gene3D" id="3.40.50.1820">
    <property type="entry name" value="alpha/beta hydrolase"/>
    <property type="match status" value="1"/>
</dbReference>
<dbReference type="InterPro" id="IPR029058">
    <property type="entry name" value="AB_hydrolase_fold"/>
</dbReference>
<evidence type="ECO:0000256" key="1">
    <source>
        <dbReference type="SAM" id="MobiDB-lite"/>
    </source>
</evidence>
<keyword evidence="3" id="KW-1185">Reference proteome</keyword>
<comment type="caution">
    <text evidence="2">The sequence shown here is derived from an EMBL/GenBank/DDBJ whole genome shotgun (WGS) entry which is preliminary data.</text>
</comment>
<gene>
    <name evidence="2" type="ORF">LEL_06204</name>
</gene>
<name>A0A168GI94_CORDF</name>
<proteinExistence type="predicted"/>
<dbReference type="AlphaFoldDB" id="A0A168GI94"/>
<reference evidence="2 3" key="1">
    <citation type="journal article" date="2016" name="Genome Biol. Evol.">
        <title>Divergent and convergent evolution of fungal pathogenicity.</title>
        <authorList>
            <person name="Shang Y."/>
            <person name="Xiao G."/>
            <person name="Zheng P."/>
            <person name="Cen K."/>
            <person name="Zhan S."/>
            <person name="Wang C."/>
        </authorList>
    </citation>
    <scope>NUCLEOTIDE SEQUENCE [LARGE SCALE GENOMIC DNA]</scope>
    <source>
        <strain evidence="2 3">RCEF 1005</strain>
    </source>
</reference>